<evidence type="ECO:0000313" key="2">
    <source>
        <dbReference type="Proteomes" id="UP001162992"/>
    </source>
</evidence>
<sequence>MGHGLGPTSHLDFSHVHVCLKDPIMVFRDTTVPPLDHPAKISLSALDRQAPCYMYMLLFFNNRVHRGSGKVFKELKTALQQVLVPYFPLSGRLRKDCATGYVGVECTNEGVLLVEAATEGELNFLHDFKLFDVHVEDKFVYKLEPTPDNPLLTVQITRFPSDGFVLGLGWRHEIHDGFGIASFLSAWADVTRGEPLSSIPQPYHGRELLHPTKGLRNSSVWQQKLSEGFLGIPVYTLSPEKQARDGAITDTETFASSPLYISKIFVITKPIIASLKKKAMEGGFLTSCSTFDVVIAQAWLARVKATEMQAEERALLLFAVDGRSKTEPPLPQNFCGNAFVMASHNCNVRELLHSPFHAIVQRIQKAKESIKHEYILDTLLFLDDSSVKALASYRETTPVTDWTKFPLDQLDFGWGKTSFVTPAAMPLLDVLFVLRTGLEDGGVSLRLGLLPHIMAKFEEHLFHV</sequence>
<dbReference type="Proteomes" id="UP001162992">
    <property type="component" value="Chromosome 7"/>
</dbReference>
<name>A0ACC2D9W9_DIPCM</name>
<reference evidence="2" key="1">
    <citation type="journal article" date="2024" name="Proc. Natl. Acad. Sci. U.S.A.">
        <title>Extraordinary preservation of gene collinearity over three hundred million years revealed in homosporous lycophytes.</title>
        <authorList>
            <person name="Li C."/>
            <person name="Wickell D."/>
            <person name="Kuo L.Y."/>
            <person name="Chen X."/>
            <person name="Nie B."/>
            <person name="Liao X."/>
            <person name="Peng D."/>
            <person name="Ji J."/>
            <person name="Jenkins J."/>
            <person name="Williams M."/>
            <person name="Shu S."/>
            <person name="Plott C."/>
            <person name="Barry K."/>
            <person name="Rajasekar S."/>
            <person name="Grimwood J."/>
            <person name="Han X."/>
            <person name="Sun S."/>
            <person name="Hou Z."/>
            <person name="He W."/>
            <person name="Dai G."/>
            <person name="Sun C."/>
            <person name="Schmutz J."/>
            <person name="Leebens-Mack J.H."/>
            <person name="Li F.W."/>
            <person name="Wang L."/>
        </authorList>
    </citation>
    <scope>NUCLEOTIDE SEQUENCE [LARGE SCALE GENOMIC DNA]</scope>
    <source>
        <strain evidence="2">cv. PW_Plant_1</strain>
    </source>
</reference>
<gene>
    <name evidence="1" type="ORF">O6H91_07G132600</name>
</gene>
<evidence type="ECO:0000313" key="1">
    <source>
        <dbReference type="EMBL" id="KAJ7551067.1"/>
    </source>
</evidence>
<keyword evidence="2" id="KW-1185">Reference proteome</keyword>
<organism evidence="1 2">
    <name type="scientific">Diphasiastrum complanatum</name>
    <name type="common">Issler's clubmoss</name>
    <name type="synonym">Lycopodium complanatum</name>
    <dbReference type="NCBI Taxonomy" id="34168"/>
    <lineage>
        <taxon>Eukaryota</taxon>
        <taxon>Viridiplantae</taxon>
        <taxon>Streptophyta</taxon>
        <taxon>Embryophyta</taxon>
        <taxon>Tracheophyta</taxon>
        <taxon>Lycopodiopsida</taxon>
        <taxon>Lycopodiales</taxon>
        <taxon>Lycopodiaceae</taxon>
        <taxon>Lycopodioideae</taxon>
        <taxon>Diphasiastrum</taxon>
    </lineage>
</organism>
<dbReference type="EMBL" id="CM055098">
    <property type="protein sequence ID" value="KAJ7551067.1"/>
    <property type="molecule type" value="Genomic_DNA"/>
</dbReference>
<comment type="caution">
    <text evidence="1">The sequence shown here is derived from an EMBL/GenBank/DDBJ whole genome shotgun (WGS) entry which is preliminary data.</text>
</comment>
<protein>
    <submittedName>
        <fullName evidence="1">Uncharacterized protein</fullName>
    </submittedName>
</protein>
<accession>A0ACC2D9W9</accession>
<proteinExistence type="predicted"/>